<dbReference type="Pfam" id="PF03417">
    <property type="entry name" value="AAT"/>
    <property type="match status" value="1"/>
</dbReference>
<dbReference type="InterPro" id="IPR047794">
    <property type="entry name" value="C45_proenzyme-like"/>
</dbReference>
<dbReference type="STRING" id="1752398.A8M32_23530"/>
<dbReference type="SUPFAM" id="SSF56235">
    <property type="entry name" value="N-terminal nucleophile aminohydrolases (Ntn hydrolases)"/>
    <property type="match status" value="1"/>
</dbReference>
<name>A0A1E3V6Y2_9HYPH</name>
<proteinExistence type="predicted"/>
<dbReference type="NCBIfam" id="NF040521">
    <property type="entry name" value="C45_proenzyme"/>
    <property type="match status" value="1"/>
</dbReference>
<dbReference type="Proteomes" id="UP000094342">
    <property type="component" value="Unassembled WGS sequence"/>
</dbReference>
<evidence type="ECO:0000313" key="2">
    <source>
        <dbReference type="EMBL" id="ODR89402.1"/>
    </source>
</evidence>
<gene>
    <name evidence="2" type="ORF">A8M32_23530</name>
</gene>
<dbReference type="Gene3D" id="3.60.60.10">
    <property type="entry name" value="Penicillin V Acylase, Chain A"/>
    <property type="match status" value="1"/>
</dbReference>
<dbReference type="PANTHER" id="PTHR34180">
    <property type="entry name" value="PEPTIDASE C45"/>
    <property type="match status" value="1"/>
</dbReference>
<dbReference type="EMBL" id="LYBW01000062">
    <property type="protein sequence ID" value="ODR89402.1"/>
    <property type="molecule type" value="Genomic_DNA"/>
</dbReference>
<sequence length="319" mass="35812">MQFRNRPWGDKWRERFAVSWPRYRDWYLSEGLERRPTIDEARGKLAAHMPELVPVFDRACSLVGSDEIAHRALSLYRTPPVISGCSVAVALGGIPVLVRNYDFTPDFFEGTVLRSRWTEHHDVIVTSEAWLGSLDGVNSAGLAVALTFGGRIAYSPEGFQVPLLLRYVLECRSTTTEASETLSRIPVQAVQNVVILDKTGDYAVVYLAPDREAVTRRSPIATNHQLALEWPERNRWSETAERAECLSALRAKSPDLDRFIGAFHSAPLYRTDYRGGLGTLYTAVISPAEGSVEYRWPGQSTWRQSLADFSEGERYVATA</sequence>
<organism evidence="2 3">
    <name type="scientific">Sinorhizobium alkalisoli</name>
    <dbReference type="NCBI Taxonomy" id="1752398"/>
    <lineage>
        <taxon>Bacteria</taxon>
        <taxon>Pseudomonadati</taxon>
        <taxon>Pseudomonadota</taxon>
        <taxon>Alphaproteobacteria</taxon>
        <taxon>Hyphomicrobiales</taxon>
        <taxon>Rhizobiaceae</taxon>
        <taxon>Sinorhizobium/Ensifer group</taxon>
        <taxon>Sinorhizobium</taxon>
    </lineage>
</organism>
<accession>A0A1E3V6Y2</accession>
<dbReference type="InterPro" id="IPR029055">
    <property type="entry name" value="Ntn_hydrolases_N"/>
</dbReference>
<feature type="domain" description="Peptidase C45 hydrolase" evidence="1">
    <location>
        <begin position="96"/>
        <end position="299"/>
    </location>
</feature>
<dbReference type="InterPro" id="IPR047801">
    <property type="entry name" value="Peptidase_C45"/>
</dbReference>
<evidence type="ECO:0000259" key="1">
    <source>
        <dbReference type="Pfam" id="PF03417"/>
    </source>
</evidence>
<dbReference type="RefSeq" id="WP_069460792.1">
    <property type="nucleotide sequence ID" value="NZ_LYBW01000062.1"/>
</dbReference>
<dbReference type="AlphaFoldDB" id="A0A1E3V6Y2"/>
<evidence type="ECO:0000313" key="3">
    <source>
        <dbReference type="Proteomes" id="UP000094342"/>
    </source>
</evidence>
<protein>
    <recommendedName>
        <fullName evidence="1">Peptidase C45 hydrolase domain-containing protein</fullName>
    </recommendedName>
</protein>
<reference evidence="3" key="1">
    <citation type="submission" date="2016-05" db="EMBL/GenBank/DDBJ databases">
        <authorList>
            <person name="Li Y."/>
        </authorList>
    </citation>
    <scope>NUCLEOTIDE SEQUENCE [LARGE SCALE GENOMIC DNA]</scope>
    <source>
        <strain evidence="3">YIC4027</strain>
    </source>
</reference>
<comment type="caution">
    <text evidence="2">The sequence shown here is derived from an EMBL/GenBank/DDBJ whole genome shotgun (WGS) entry which is preliminary data.</text>
</comment>
<dbReference type="PANTHER" id="PTHR34180:SF1">
    <property type="entry name" value="BETA-ALANYL-DOPAMINE_CARCININE HYDROLASE"/>
    <property type="match status" value="1"/>
</dbReference>
<keyword evidence="3" id="KW-1185">Reference proteome</keyword>
<dbReference type="InterPro" id="IPR005079">
    <property type="entry name" value="Peptidase_C45_hydrolase"/>
</dbReference>